<dbReference type="Proteomes" id="UP000679307">
    <property type="component" value="Chromosome"/>
</dbReference>
<name>A0ABX8EKT3_9ACTN</name>
<evidence type="ECO:0008006" key="3">
    <source>
        <dbReference type="Google" id="ProtNLM"/>
    </source>
</evidence>
<accession>A0ABX8EKT3</accession>
<gene>
    <name evidence="1" type="ORF">ENKNEFLB_03270</name>
</gene>
<keyword evidence="2" id="KW-1185">Reference proteome</keyword>
<evidence type="ECO:0000313" key="1">
    <source>
        <dbReference type="EMBL" id="QVT80869.1"/>
    </source>
</evidence>
<reference evidence="1 2" key="1">
    <citation type="submission" date="2021-05" db="EMBL/GenBank/DDBJ databases">
        <title>Complete genome of Nocardioides aquaticus KCTC 9944T isolated from meromictic and hypersaline Ekho Lake, Antarctica.</title>
        <authorList>
            <person name="Hwang K."/>
            <person name="Kim K.M."/>
            <person name="Choe H."/>
        </authorList>
    </citation>
    <scope>NUCLEOTIDE SEQUENCE [LARGE SCALE GENOMIC DNA]</scope>
    <source>
        <strain evidence="1 2">KCTC 9944</strain>
    </source>
</reference>
<evidence type="ECO:0000313" key="2">
    <source>
        <dbReference type="Proteomes" id="UP000679307"/>
    </source>
</evidence>
<dbReference type="InterPro" id="IPR046646">
    <property type="entry name" value="DUF6758"/>
</dbReference>
<proteinExistence type="predicted"/>
<dbReference type="RefSeq" id="WP_246535603.1">
    <property type="nucleotide sequence ID" value="NZ_BAAAHS010000108.1"/>
</dbReference>
<organism evidence="1 2">
    <name type="scientific">Nocardioides aquaticus</name>
    <dbReference type="NCBI Taxonomy" id="160826"/>
    <lineage>
        <taxon>Bacteria</taxon>
        <taxon>Bacillati</taxon>
        <taxon>Actinomycetota</taxon>
        <taxon>Actinomycetes</taxon>
        <taxon>Propionibacteriales</taxon>
        <taxon>Nocardioidaceae</taxon>
        <taxon>Nocardioides</taxon>
    </lineage>
</organism>
<protein>
    <recommendedName>
        <fullName evidence="3">Phosphotransacetylase</fullName>
    </recommendedName>
</protein>
<sequence>MTAGVDPVLPPGCPRCLSQPVPDGPAWRCDEHGRVTPLWRPVEVGYAGFVAQLQATDEHPTLLPWPMGPAWTVTDHARVGGGPQHGRTLATLTCCSGPSALDGPVDVLVVAEEAGVGLGARCAGVGEHEPGPQLGEGPPAARVRLGQQSVPLWSLSTSGAGPELDRSVLVGEALGRWLWLVLRPASAILLLREDQVLRDAAELGPVLVEVPFGGPRPPW</sequence>
<dbReference type="EMBL" id="CP075371">
    <property type="protein sequence ID" value="QVT80869.1"/>
    <property type="molecule type" value="Genomic_DNA"/>
</dbReference>
<dbReference type="Pfam" id="PF20544">
    <property type="entry name" value="DUF6758"/>
    <property type="match status" value="1"/>
</dbReference>